<evidence type="ECO:0000259" key="1">
    <source>
        <dbReference type="PROSITE" id="PS50943"/>
    </source>
</evidence>
<evidence type="ECO:0000313" key="2">
    <source>
        <dbReference type="EMBL" id="KPL80255.1"/>
    </source>
</evidence>
<reference evidence="2 3" key="1">
    <citation type="submission" date="2015-07" db="EMBL/GenBank/DDBJ databases">
        <title>Whole genome sequence of Herpetosiphon geysericola DSM 7119.</title>
        <authorList>
            <person name="Hemp J."/>
            <person name="Ward L.M."/>
            <person name="Pace L.A."/>
            <person name="Fischer W.W."/>
        </authorList>
    </citation>
    <scope>NUCLEOTIDE SEQUENCE [LARGE SCALE GENOMIC DNA]</scope>
    <source>
        <strain evidence="2 3">DSM 7119</strain>
    </source>
</reference>
<dbReference type="AlphaFoldDB" id="A0A0P6XBW0"/>
<name>A0A0P6XBW0_9CHLR</name>
<dbReference type="InterPro" id="IPR001387">
    <property type="entry name" value="Cro/C1-type_HTH"/>
</dbReference>
<dbReference type="PROSITE" id="PS50943">
    <property type="entry name" value="HTH_CROC1"/>
    <property type="match status" value="1"/>
</dbReference>
<feature type="domain" description="HTH cro/C1-type" evidence="1">
    <location>
        <begin position="16"/>
        <end position="65"/>
    </location>
</feature>
<organism evidence="2 3">
    <name type="scientific">Herpetosiphon geysericola</name>
    <dbReference type="NCBI Taxonomy" id="70996"/>
    <lineage>
        <taxon>Bacteria</taxon>
        <taxon>Bacillati</taxon>
        <taxon>Chloroflexota</taxon>
        <taxon>Chloroflexia</taxon>
        <taxon>Herpetosiphonales</taxon>
        <taxon>Herpetosiphonaceae</taxon>
        <taxon>Herpetosiphon</taxon>
    </lineage>
</organism>
<dbReference type="RefSeq" id="WP_054537142.1">
    <property type="nucleotide sequence ID" value="NZ_LGKP01000040.1"/>
</dbReference>
<protein>
    <recommendedName>
        <fullName evidence="1">HTH cro/C1-type domain-containing protein</fullName>
    </recommendedName>
</protein>
<dbReference type="GO" id="GO:0003677">
    <property type="term" value="F:DNA binding"/>
    <property type="evidence" value="ECO:0007669"/>
    <property type="project" value="InterPro"/>
</dbReference>
<dbReference type="InterPro" id="IPR010982">
    <property type="entry name" value="Lambda_DNA-bd_dom_sf"/>
</dbReference>
<gene>
    <name evidence="2" type="ORF">SE18_24700</name>
</gene>
<dbReference type="Pfam" id="PF13443">
    <property type="entry name" value="HTH_26"/>
    <property type="match status" value="1"/>
</dbReference>
<dbReference type="OrthoDB" id="1726456at2"/>
<dbReference type="SUPFAM" id="SSF47413">
    <property type="entry name" value="lambda repressor-like DNA-binding domains"/>
    <property type="match status" value="1"/>
</dbReference>
<accession>A0A0P6XBW0</accession>
<sequence>MSKRIFRNNLDEIMWRRKIQVTDLSKLTNISQSRISAIKNNPYINLTSDTIARFCEALGISLADFGDLVEIEENPESKIELAHLTAA</sequence>
<comment type="caution">
    <text evidence="2">The sequence shown here is derived from an EMBL/GenBank/DDBJ whole genome shotgun (WGS) entry which is preliminary data.</text>
</comment>
<dbReference type="SMART" id="SM00530">
    <property type="entry name" value="HTH_XRE"/>
    <property type="match status" value="1"/>
</dbReference>
<dbReference type="STRING" id="70996.SE18_24700"/>
<dbReference type="Proteomes" id="UP000050277">
    <property type="component" value="Unassembled WGS sequence"/>
</dbReference>
<proteinExistence type="predicted"/>
<keyword evidence="3" id="KW-1185">Reference proteome</keyword>
<evidence type="ECO:0000313" key="3">
    <source>
        <dbReference type="Proteomes" id="UP000050277"/>
    </source>
</evidence>
<dbReference type="Gene3D" id="1.10.260.40">
    <property type="entry name" value="lambda repressor-like DNA-binding domains"/>
    <property type="match status" value="1"/>
</dbReference>
<dbReference type="EMBL" id="LGKP01000040">
    <property type="protein sequence ID" value="KPL80255.1"/>
    <property type="molecule type" value="Genomic_DNA"/>
</dbReference>